<dbReference type="SUPFAM" id="SSF81324">
    <property type="entry name" value="Voltage-gated potassium channels"/>
    <property type="match status" value="1"/>
</dbReference>
<organism evidence="2 3">
    <name type="scientific">Pseudolysinimonas yzui</name>
    <dbReference type="NCBI Taxonomy" id="2708254"/>
    <lineage>
        <taxon>Bacteria</taxon>
        <taxon>Bacillati</taxon>
        <taxon>Actinomycetota</taxon>
        <taxon>Actinomycetes</taxon>
        <taxon>Micrococcales</taxon>
        <taxon>Microbacteriaceae</taxon>
        <taxon>Pseudolysinimonas</taxon>
    </lineage>
</organism>
<keyword evidence="1" id="KW-0812">Transmembrane</keyword>
<dbReference type="AlphaFoldDB" id="A0A8J3GSJ0"/>
<feature type="transmembrane region" description="Helical" evidence="1">
    <location>
        <begin position="69"/>
        <end position="90"/>
    </location>
</feature>
<evidence type="ECO:0008006" key="4">
    <source>
        <dbReference type="Google" id="ProtNLM"/>
    </source>
</evidence>
<gene>
    <name evidence="2" type="ORF">GCM10011600_27480</name>
</gene>
<name>A0A8J3GSJ0_9MICO</name>
<evidence type="ECO:0000313" key="3">
    <source>
        <dbReference type="Proteomes" id="UP000617531"/>
    </source>
</evidence>
<protein>
    <recommendedName>
        <fullName evidence="4">DUF1345 domain-containing protein</fullName>
    </recommendedName>
</protein>
<feature type="transmembrane region" description="Helical" evidence="1">
    <location>
        <begin position="102"/>
        <end position="125"/>
    </location>
</feature>
<reference evidence="2" key="1">
    <citation type="journal article" date="2014" name="Int. J. Syst. Evol. Microbiol.">
        <title>Complete genome sequence of Corynebacterium casei LMG S-19264T (=DSM 44701T), isolated from a smear-ripened cheese.</title>
        <authorList>
            <consortium name="US DOE Joint Genome Institute (JGI-PGF)"/>
            <person name="Walter F."/>
            <person name="Albersmeier A."/>
            <person name="Kalinowski J."/>
            <person name="Ruckert C."/>
        </authorList>
    </citation>
    <scope>NUCLEOTIDE SEQUENCE</scope>
    <source>
        <strain evidence="2">CGMCC 1.16548</strain>
    </source>
</reference>
<proteinExistence type="predicted"/>
<keyword evidence="3" id="KW-1185">Reference proteome</keyword>
<feature type="transmembrane region" description="Helical" evidence="1">
    <location>
        <begin position="35"/>
        <end position="57"/>
    </location>
</feature>
<reference evidence="2" key="2">
    <citation type="submission" date="2020-09" db="EMBL/GenBank/DDBJ databases">
        <authorList>
            <person name="Sun Q."/>
            <person name="Zhou Y."/>
        </authorList>
    </citation>
    <scope>NUCLEOTIDE SEQUENCE</scope>
    <source>
        <strain evidence="2">CGMCC 1.16548</strain>
    </source>
</reference>
<comment type="caution">
    <text evidence="2">The sequence shown here is derived from an EMBL/GenBank/DDBJ whole genome shotgun (WGS) entry which is preliminary data.</text>
</comment>
<evidence type="ECO:0000256" key="1">
    <source>
        <dbReference type="SAM" id="Phobius"/>
    </source>
</evidence>
<dbReference type="Proteomes" id="UP000617531">
    <property type="component" value="Unassembled WGS sequence"/>
</dbReference>
<dbReference type="EMBL" id="BNAI01000009">
    <property type="protein sequence ID" value="GHF24917.1"/>
    <property type="molecule type" value="Genomic_DNA"/>
</dbReference>
<keyword evidence="1" id="KW-0472">Membrane</keyword>
<keyword evidence="1" id="KW-1133">Transmembrane helix</keyword>
<sequence length="218" mass="23786">MSAGPSPKPEHRWPAAAAIIVALGVYLFLPAPTAFLPSWMVPAVGLVAFIPLVVLNPRRLGRETTWSRGLGVGIAVGLALINQVYIVQILDQLLNGRGVGVTVVYVAAGVWATNVIAFAVVFWELDRGGPYARRFEGVRDHAPMDFRFPQEDGSPGADPNWRPEFFDYLYFSLTSMMAFSPTDVMPLTHRAKALMAYESLTGFVLLALVIARAVNIIS</sequence>
<dbReference type="Gene3D" id="1.10.287.70">
    <property type="match status" value="1"/>
</dbReference>
<evidence type="ECO:0000313" key="2">
    <source>
        <dbReference type="EMBL" id="GHF24917.1"/>
    </source>
</evidence>
<feature type="transmembrane region" description="Helical" evidence="1">
    <location>
        <begin position="194"/>
        <end position="214"/>
    </location>
</feature>
<accession>A0A8J3GSJ0</accession>
<feature type="transmembrane region" description="Helical" evidence="1">
    <location>
        <begin position="12"/>
        <end position="29"/>
    </location>
</feature>
<dbReference type="RefSeq" id="WP_191284112.1">
    <property type="nucleotide sequence ID" value="NZ_BNAI01000009.1"/>
</dbReference>